<name>A0A1I7BE00_9FLAO</name>
<evidence type="ECO:0000313" key="1">
    <source>
        <dbReference type="EMBL" id="SFT85429.1"/>
    </source>
</evidence>
<dbReference type="Pfam" id="PF20105">
    <property type="entry name" value="DUF6495"/>
    <property type="match status" value="1"/>
</dbReference>
<accession>A0A1I7BE00</accession>
<dbReference type="STRING" id="477690.SAMN05216474_2721"/>
<dbReference type="Proteomes" id="UP000236454">
    <property type="component" value="Unassembled WGS sequence"/>
</dbReference>
<dbReference type="EMBL" id="FPAS01000005">
    <property type="protein sequence ID" value="SFT85429.1"/>
    <property type="molecule type" value="Genomic_DNA"/>
</dbReference>
<dbReference type="OrthoDB" id="956723at2"/>
<dbReference type="InterPro" id="IPR045470">
    <property type="entry name" value="DUF6495"/>
</dbReference>
<protein>
    <submittedName>
        <fullName evidence="1">Uncharacterized protein</fullName>
    </submittedName>
</protein>
<keyword evidence="2" id="KW-1185">Reference proteome</keyword>
<dbReference type="AlphaFoldDB" id="A0A1I7BE00"/>
<proteinExistence type="predicted"/>
<sequence length="157" mass="18286">MKFRLLNQEERAAFDEDFKHFLITNGVSNEEWLEMNETKPQKAEELVAIFSDTVFQKVMEKMKFLELRAKDSLLVFNCSKDEIELIGIHPKSADAPVDLSTPESIHESLSQKAQELQFFKHKKGYSKERELEVFEMIENGCVPSHEAFWMALNKSIQ</sequence>
<reference evidence="1 2" key="1">
    <citation type="submission" date="2016-10" db="EMBL/GenBank/DDBJ databases">
        <authorList>
            <person name="de Groot N.N."/>
        </authorList>
    </citation>
    <scope>NUCLEOTIDE SEQUENCE [LARGE SCALE GENOMIC DNA]</scope>
    <source>
        <strain evidence="1 2">CGMCC 1.7005</strain>
    </source>
</reference>
<evidence type="ECO:0000313" key="2">
    <source>
        <dbReference type="Proteomes" id="UP000236454"/>
    </source>
</evidence>
<organism evidence="1 2">
    <name type="scientific">Lishizhenia tianjinensis</name>
    <dbReference type="NCBI Taxonomy" id="477690"/>
    <lineage>
        <taxon>Bacteria</taxon>
        <taxon>Pseudomonadati</taxon>
        <taxon>Bacteroidota</taxon>
        <taxon>Flavobacteriia</taxon>
        <taxon>Flavobacteriales</taxon>
        <taxon>Crocinitomicaceae</taxon>
        <taxon>Lishizhenia</taxon>
    </lineage>
</organism>
<dbReference type="RefSeq" id="WP_090251610.1">
    <property type="nucleotide sequence ID" value="NZ_FPAS01000005.1"/>
</dbReference>
<gene>
    <name evidence="1" type="ORF">SAMN05216474_2721</name>
</gene>